<dbReference type="GO" id="GO:0016757">
    <property type="term" value="F:glycosyltransferase activity"/>
    <property type="evidence" value="ECO:0007669"/>
    <property type="project" value="UniProtKB-KW"/>
</dbReference>
<dbReference type="CDD" id="cd03801">
    <property type="entry name" value="GT4_PimA-like"/>
    <property type="match status" value="1"/>
</dbReference>
<dbReference type="Pfam" id="PF13692">
    <property type="entry name" value="Glyco_trans_1_4"/>
    <property type="match status" value="1"/>
</dbReference>
<dbReference type="RefSeq" id="WP_017577763.1">
    <property type="nucleotide sequence ID" value="NZ_BMXL01000031.1"/>
</dbReference>
<accession>A0A918XK72</accession>
<keyword evidence="2 4" id="KW-0808">Transferase</keyword>
<dbReference type="Gene3D" id="3.40.50.2000">
    <property type="entry name" value="Glycogen Phosphorylase B"/>
    <property type="match status" value="2"/>
</dbReference>
<dbReference type="PANTHER" id="PTHR45947">
    <property type="entry name" value="SULFOQUINOVOSYL TRANSFERASE SQD2"/>
    <property type="match status" value="1"/>
</dbReference>
<evidence type="ECO:0000313" key="5">
    <source>
        <dbReference type="Proteomes" id="UP000654947"/>
    </source>
</evidence>
<protein>
    <submittedName>
        <fullName evidence="4">Glycosyl transferase</fullName>
    </submittedName>
</protein>
<dbReference type="AlphaFoldDB" id="A0A918XK72"/>
<dbReference type="Pfam" id="PF13579">
    <property type="entry name" value="Glyco_trans_4_4"/>
    <property type="match status" value="1"/>
</dbReference>
<dbReference type="PANTHER" id="PTHR45947:SF3">
    <property type="entry name" value="SULFOQUINOVOSYL TRANSFERASE SQD2"/>
    <property type="match status" value="1"/>
</dbReference>
<dbReference type="InterPro" id="IPR050194">
    <property type="entry name" value="Glycosyltransferase_grp1"/>
</dbReference>
<name>A0A918XK72_9ACTN</name>
<organism evidence="4 5">
    <name type="scientific">Nocardiopsis kunsanensis</name>
    <dbReference type="NCBI Taxonomy" id="141693"/>
    <lineage>
        <taxon>Bacteria</taxon>
        <taxon>Bacillati</taxon>
        <taxon>Actinomycetota</taxon>
        <taxon>Actinomycetes</taxon>
        <taxon>Streptosporangiales</taxon>
        <taxon>Nocardiopsidaceae</taxon>
        <taxon>Nocardiopsis</taxon>
    </lineage>
</organism>
<keyword evidence="5" id="KW-1185">Reference proteome</keyword>
<evidence type="ECO:0000256" key="1">
    <source>
        <dbReference type="ARBA" id="ARBA00022676"/>
    </source>
</evidence>
<dbReference type="SUPFAM" id="SSF53756">
    <property type="entry name" value="UDP-Glycosyltransferase/glycogen phosphorylase"/>
    <property type="match status" value="1"/>
</dbReference>
<comment type="caution">
    <text evidence="4">The sequence shown here is derived from an EMBL/GenBank/DDBJ whole genome shotgun (WGS) entry which is preliminary data.</text>
</comment>
<evidence type="ECO:0000313" key="4">
    <source>
        <dbReference type="EMBL" id="GHD34684.1"/>
    </source>
</evidence>
<dbReference type="Proteomes" id="UP000654947">
    <property type="component" value="Unassembled WGS sequence"/>
</dbReference>
<dbReference type="GO" id="GO:1901137">
    <property type="term" value="P:carbohydrate derivative biosynthetic process"/>
    <property type="evidence" value="ECO:0007669"/>
    <property type="project" value="UniProtKB-ARBA"/>
</dbReference>
<feature type="domain" description="Glycosyltransferase subfamily 4-like N-terminal" evidence="3">
    <location>
        <begin position="14"/>
        <end position="162"/>
    </location>
</feature>
<evidence type="ECO:0000256" key="2">
    <source>
        <dbReference type="ARBA" id="ARBA00022679"/>
    </source>
</evidence>
<proteinExistence type="predicted"/>
<reference evidence="4 5" key="1">
    <citation type="journal article" date="2014" name="Int. J. Syst. Evol. Microbiol.">
        <title>Complete genome sequence of Corynebacterium casei LMG S-19264T (=DSM 44701T), isolated from a smear-ripened cheese.</title>
        <authorList>
            <consortium name="US DOE Joint Genome Institute (JGI-PGF)"/>
            <person name="Walter F."/>
            <person name="Albersmeier A."/>
            <person name="Kalinowski J."/>
            <person name="Ruckert C."/>
        </authorList>
    </citation>
    <scope>NUCLEOTIDE SEQUENCE [LARGE SCALE GENOMIC DNA]</scope>
    <source>
        <strain evidence="4 5">KCTC 19473</strain>
    </source>
</reference>
<dbReference type="InterPro" id="IPR028098">
    <property type="entry name" value="Glyco_trans_4-like_N"/>
</dbReference>
<dbReference type="EMBL" id="BMXL01000031">
    <property type="protein sequence ID" value="GHD34684.1"/>
    <property type="molecule type" value="Genomic_DNA"/>
</dbReference>
<sequence>MNARIALVVGTSGGGSDRHVRSLGTGLAARGHRVVVVGPAETEREVGFTEAGLRFSPVPIGADPEPGDAGTVLRLRALLRSADVVHAHGVRAGGLCALAGVGPLVVTVHNAPTEVSGVRAVAHSFLEKVVARRADLCLGVSGDLVERLGAAGARDTRLAVVAAPDLGPALNGREHTRTDLAVLPERPLVLTIGRLVERKGLDTLLAAVPAIADRRPEPVIAIAGDGPLWGSLHDTAAELDADVRMLGHRTDVADLLAAADVFCLTSRWEGSSLVVMEALRAGLPVVSTRVGGIPELYSGTAVLVPPGDPEALAAAVGRVLDDAGLADDLRRRSREAAEALPTEEDAVEAALKAYTGVAAW</sequence>
<keyword evidence="1" id="KW-0328">Glycosyltransferase</keyword>
<gene>
    <name evidence="4" type="ORF">GCM10007147_40490</name>
</gene>
<evidence type="ECO:0000259" key="3">
    <source>
        <dbReference type="Pfam" id="PF13579"/>
    </source>
</evidence>